<gene>
    <name evidence="1" type="ORF">PTIM40_160</name>
</gene>
<dbReference type="Gene3D" id="1.20.272.50">
    <property type="entry name" value="Bacteriophage clamp loader A subunit, A' domain"/>
    <property type="match status" value="1"/>
</dbReference>
<evidence type="ECO:0000313" key="2">
    <source>
        <dbReference type="Proteomes" id="UP000032135"/>
    </source>
</evidence>
<evidence type="ECO:0000313" key="1">
    <source>
        <dbReference type="EMBL" id="AJK27587.1"/>
    </source>
</evidence>
<accession>A0A0C5AE20</accession>
<organism evidence="1 2">
    <name type="scientific">Cyanophage P-TIM40</name>
    <dbReference type="NCBI Taxonomy" id="1589733"/>
    <lineage>
        <taxon>Viruses</taxon>
        <taxon>Duplodnaviria</taxon>
        <taxon>Heunggongvirae</taxon>
        <taxon>Uroviricota</taxon>
        <taxon>Caudoviricetes</taxon>
        <taxon>Pantevenvirales</taxon>
        <taxon>Kyanoviridae</taxon>
        <taxon>Libanvirus</taxon>
        <taxon>Libanvirus ptim40</taxon>
    </lineage>
</organism>
<dbReference type="GO" id="GO:0003677">
    <property type="term" value="F:DNA binding"/>
    <property type="evidence" value="ECO:0007669"/>
    <property type="project" value="InterPro"/>
</dbReference>
<dbReference type="RefSeq" id="YP_009188235.1">
    <property type="nucleotide sequence ID" value="NC_028663.1"/>
</dbReference>
<proteinExistence type="predicted"/>
<sequence>MSADYNPFDYVNSINLKNADYTQDEGYMRHYPAFMVNKALSYFIDTIMHSNEMNRLGSTLDKDMQYNFFIHSVRKSKRFSPWAKKSTHPDLDLVKKYYNYSTEKAEAALKLLNKEEIQVIRSKLNSGGMK</sequence>
<name>A0A0C5AE20_9CAUD</name>
<dbReference type="Proteomes" id="UP000032135">
    <property type="component" value="Segment"/>
</dbReference>
<reference evidence="1 2" key="1">
    <citation type="submission" date="2014-11" db="EMBL/GenBank/DDBJ databases">
        <authorList>
            <person name="Fedida A."/>
            <person name="Lindell D."/>
        </authorList>
    </citation>
    <scope>NUCLEOTIDE SEQUENCE [LARGE SCALE GENOMIC DNA]</scope>
</reference>
<dbReference type="Pfam" id="PF16790">
    <property type="entry name" value="Phage_clamp_A"/>
    <property type="match status" value="1"/>
</dbReference>
<dbReference type="OrthoDB" id="12022at10239"/>
<dbReference type="EMBL" id="KP211958">
    <property type="protein sequence ID" value="AJK27587.1"/>
    <property type="molecule type" value="Genomic_DNA"/>
</dbReference>
<dbReference type="InterPro" id="IPR031868">
    <property type="entry name" value="Phage_clamp_gp62"/>
</dbReference>
<dbReference type="GeneID" id="26516705"/>
<dbReference type="GO" id="GO:0006260">
    <property type="term" value="P:DNA replication"/>
    <property type="evidence" value="ECO:0007669"/>
    <property type="project" value="InterPro"/>
</dbReference>
<keyword evidence="2" id="KW-1185">Reference proteome</keyword>
<dbReference type="KEGG" id="vg:26516705"/>
<protein>
    <submittedName>
        <fullName evidence="1">Clamp loader subunit</fullName>
    </submittedName>
</protein>